<evidence type="ECO:0000313" key="1">
    <source>
        <dbReference type="EMBL" id="KAG5267516.1"/>
    </source>
</evidence>
<dbReference type="AlphaFoldDB" id="A0AAV6G1K6"/>
<keyword evidence="2" id="KW-1185">Reference proteome</keyword>
<protein>
    <submittedName>
        <fullName evidence="1">Uncharacterized protein</fullName>
    </submittedName>
</protein>
<dbReference type="Proteomes" id="UP000823561">
    <property type="component" value="Chromosome 17"/>
</dbReference>
<evidence type="ECO:0000313" key="2">
    <source>
        <dbReference type="Proteomes" id="UP000823561"/>
    </source>
</evidence>
<sequence>MTSHGVAVLQKITISNSALLNFFLPSLLTEAESYFSVFDHPRLWSPRVPVTDTTGKFLPQGTKYGMAVAITEGRTSVF</sequence>
<organism evidence="1 2">
    <name type="scientific">Alosa alosa</name>
    <name type="common">allis shad</name>
    <dbReference type="NCBI Taxonomy" id="278164"/>
    <lineage>
        <taxon>Eukaryota</taxon>
        <taxon>Metazoa</taxon>
        <taxon>Chordata</taxon>
        <taxon>Craniata</taxon>
        <taxon>Vertebrata</taxon>
        <taxon>Euteleostomi</taxon>
        <taxon>Actinopterygii</taxon>
        <taxon>Neopterygii</taxon>
        <taxon>Teleostei</taxon>
        <taxon>Clupei</taxon>
        <taxon>Clupeiformes</taxon>
        <taxon>Clupeoidei</taxon>
        <taxon>Clupeidae</taxon>
        <taxon>Alosa</taxon>
    </lineage>
</organism>
<comment type="caution">
    <text evidence="1">The sequence shown here is derived from an EMBL/GenBank/DDBJ whole genome shotgun (WGS) entry which is preliminary data.</text>
</comment>
<name>A0AAV6G1K6_9TELE</name>
<gene>
    <name evidence="1" type="ORF">AALO_G00222600</name>
</gene>
<proteinExistence type="predicted"/>
<reference evidence="1 2" key="1">
    <citation type="submission" date="2020-10" db="EMBL/GenBank/DDBJ databases">
        <title>Chromosome-scale genome assembly of the Allis shad, Alosa alosa.</title>
        <authorList>
            <person name="Margot Z."/>
            <person name="Christophe K."/>
            <person name="Cabau C."/>
            <person name="Louis A."/>
            <person name="Berthelot C."/>
            <person name="Parey E."/>
            <person name="Roest Crollius H."/>
            <person name="Montfort J."/>
            <person name="Robinson-Rechavi M."/>
            <person name="Bucao C."/>
            <person name="Bouchez O."/>
            <person name="Gislard M."/>
            <person name="Lluch J."/>
            <person name="Milhes M."/>
            <person name="Lampietro C."/>
            <person name="Lopez Roques C."/>
            <person name="Donnadieu C."/>
            <person name="Braasch I."/>
            <person name="Desvignes T."/>
            <person name="Postlethwait J."/>
            <person name="Bobe J."/>
            <person name="Guiguen Y."/>
        </authorList>
    </citation>
    <scope>NUCLEOTIDE SEQUENCE [LARGE SCALE GENOMIC DNA]</scope>
    <source>
        <strain evidence="1">M-15738</strain>
        <tissue evidence="1">Blood</tissue>
    </source>
</reference>
<dbReference type="EMBL" id="JADWDJ010000017">
    <property type="protein sequence ID" value="KAG5267516.1"/>
    <property type="molecule type" value="Genomic_DNA"/>
</dbReference>
<accession>A0AAV6G1K6</accession>